<organism evidence="1 2">
    <name type="scientific">Paraburkholderia metrosideri</name>
    <dbReference type="NCBI Taxonomy" id="580937"/>
    <lineage>
        <taxon>Bacteria</taxon>
        <taxon>Pseudomonadati</taxon>
        <taxon>Pseudomonadota</taxon>
        <taxon>Betaproteobacteria</taxon>
        <taxon>Burkholderiales</taxon>
        <taxon>Burkholderiaceae</taxon>
        <taxon>Paraburkholderia</taxon>
    </lineage>
</organism>
<proteinExistence type="predicted"/>
<keyword evidence="2" id="KW-1185">Reference proteome</keyword>
<evidence type="ECO:0000313" key="1">
    <source>
        <dbReference type="EMBL" id="CAD6522546.1"/>
    </source>
</evidence>
<dbReference type="EMBL" id="CAJHCP010000003">
    <property type="protein sequence ID" value="CAD6522546.1"/>
    <property type="molecule type" value="Genomic_DNA"/>
</dbReference>
<accession>A0ABM8NFI2</accession>
<name>A0ABM8NFI2_9BURK</name>
<protein>
    <submittedName>
        <fullName evidence="1">Uncharacterized protein</fullName>
    </submittedName>
</protein>
<evidence type="ECO:0000313" key="2">
    <source>
        <dbReference type="Proteomes" id="UP000598032"/>
    </source>
</evidence>
<comment type="caution">
    <text evidence="1">The sequence shown here is derived from an EMBL/GenBank/DDBJ whole genome shotgun (WGS) entry which is preliminary data.</text>
</comment>
<gene>
    <name evidence="1" type="ORF">LMG28140_01397</name>
</gene>
<dbReference type="Proteomes" id="UP000598032">
    <property type="component" value="Unassembled WGS sequence"/>
</dbReference>
<reference evidence="1 2" key="1">
    <citation type="submission" date="2020-10" db="EMBL/GenBank/DDBJ databases">
        <authorList>
            <person name="Peeters C."/>
        </authorList>
    </citation>
    <scope>NUCLEOTIDE SEQUENCE [LARGE SCALE GENOMIC DNA]</scope>
    <source>
        <strain evidence="1 2">LMG 28140</strain>
    </source>
</reference>
<sequence length="32" mass="3493">MRASPEFRGCCGMLRSTACRVLPLRRAAQLAA</sequence>